<dbReference type="Gene3D" id="3.40.50.2300">
    <property type="match status" value="2"/>
</dbReference>
<name>A0ABS4Z554_9ACTN</name>
<evidence type="ECO:0000313" key="6">
    <source>
        <dbReference type="Proteomes" id="UP000758168"/>
    </source>
</evidence>
<dbReference type="SUPFAM" id="SSF53822">
    <property type="entry name" value="Periplasmic binding protein-like I"/>
    <property type="match status" value="1"/>
</dbReference>
<evidence type="ECO:0000256" key="1">
    <source>
        <dbReference type="ARBA" id="ARBA00023015"/>
    </source>
</evidence>
<dbReference type="SUPFAM" id="SSF46785">
    <property type="entry name" value="Winged helix' DNA-binding domain"/>
    <property type="match status" value="1"/>
</dbReference>
<dbReference type="InterPro" id="IPR001034">
    <property type="entry name" value="DeoR_HTH"/>
</dbReference>
<reference evidence="5 6" key="1">
    <citation type="submission" date="2021-03" db="EMBL/GenBank/DDBJ databases">
        <title>Sequencing the genomes of 1000 actinobacteria strains.</title>
        <authorList>
            <person name="Klenk H.-P."/>
        </authorList>
    </citation>
    <scope>NUCLEOTIDE SEQUENCE [LARGE SCALE GENOMIC DNA]</scope>
    <source>
        <strain evidence="5 6">DSM 12936</strain>
    </source>
</reference>
<evidence type="ECO:0000259" key="4">
    <source>
        <dbReference type="PROSITE" id="PS51000"/>
    </source>
</evidence>
<keyword evidence="3" id="KW-0804">Transcription</keyword>
<dbReference type="InterPro" id="IPR028082">
    <property type="entry name" value="Peripla_BP_I"/>
</dbReference>
<proteinExistence type="predicted"/>
<dbReference type="PRINTS" id="PR00037">
    <property type="entry name" value="HTHLACR"/>
</dbReference>
<keyword evidence="6" id="KW-1185">Reference proteome</keyword>
<dbReference type="PANTHER" id="PTHR30146">
    <property type="entry name" value="LACI-RELATED TRANSCRIPTIONAL REPRESSOR"/>
    <property type="match status" value="1"/>
</dbReference>
<dbReference type="SMART" id="SM00420">
    <property type="entry name" value="HTH_DEOR"/>
    <property type="match status" value="1"/>
</dbReference>
<dbReference type="EMBL" id="JAGIOB010000001">
    <property type="protein sequence ID" value="MBP2416178.1"/>
    <property type="molecule type" value="Genomic_DNA"/>
</dbReference>
<dbReference type="Pfam" id="PF13377">
    <property type="entry name" value="Peripla_BP_3"/>
    <property type="match status" value="1"/>
</dbReference>
<organism evidence="5 6">
    <name type="scientific">Microlunatus capsulatus</name>
    <dbReference type="NCBI Taxonomy" id="99117"/>
    <lineage>
        <taxon>Bacteria</taxon>
        <taxon>Bacillati</taxon>
        <taxon>Actinomycetota</taxon>
        <taxon>Actinomycetes</taxon>
        <taxon>Propionibacteriales</taxon>
        <taxon>Propionibacteriaceae</taxon>
        <taxon>Microlunatus</taxon>
    </lineage>
</organism>
<dbReference type="InterPro" id="IPR036390">
    <property type="entry name" value="WH_DNA-bd_sf"/>
</dbReference>
<dbReference type="InterPro" id="IPR046335">
    <property type="entry name" value="LacI/GalR-like_sensor"/>
</dbReference>
<dbReference type="Pfam" id="PF08220">
    <property type="entry name" value="HTH_DeoR"/>
    <property type="match status" value="1"/>
</dbReference>
<sequence length="355" mass="38715">MSGSPASRRAALLRSLGRTGKARLRDLAEELDVSMPTVRRDVEALSRQGRLTRRHGAVELEDRSRLPRESGGAIGMMVSTNRYLALIGQAARREAERRGHRFLLEHVEDAEESRAATARLVAAGCVGLVCSPQWRTEEEAAEPLPWLAGAAVPVVLAGRDVEAGHPLFELDSVIADHAYGMRLAMDHLQQLGHTRILASIRDNTPPGRLLRRFFVAELHRRGLPQLGEPLLTPEGLEPADFDAVVAAVLDQRATVVVMHTDTSAQVLVSALRARGVDVPGRCSVVAYDDIVGPRAEVSLTSISPAKHQLGVEAVSLLLRRHLRARAGLDRPPVAHVRLLPELVLRRSTGPVPTRF</sequence>
<dbReference type="GO" id="GO:0003677">
    <property type="term" value="F:DNA binding"/>
    <property type="evidence" value="ECO:0007669"/>
    <property type="project" value="UniProtKB-KW"/>
</dbReference>
<dbReference type="PROSITE" id="PS00894">
    <property type="entry name" value="HTH_DEOR_1"/>
    <property type="match status" value="1"/>
</dbReference>
<dbReference type="CDD" id="cd06267">
    <property type="entry name" value="PBP1_LacI_sugar_binding-like"/>
    <property type="match status" value="1"/>
</dbReference>
<evidence type="ECO:0000313" key="5">
    <source>
        <dbReference type="EMBL" id="MBP2416178.1"/>
    </source>
</evidence>
<keyword evidence="2 5" id="KW-0238">DNA-binding</keyword>
<dbReference type="InterPro" id="IPR036388">
    <property type="entry name" value="WH-like_DNA-bd_sf"/>
</dbReference>
<dbReference type="Gene3D" id="1.10.10.10">
    <property type="entry name" value="Winged helix-like DNA-binding domain superfamily/Winged helix DNA-binding domain"/>
    <property type="match status" value="1"/>
</dbReference>
<dbReference type="RefSeq" id="WP_210053718.1">
    <property type="nucleotide sequence ID" value="NZ_JAGIOB010000001.1"/>
</dbReference>
<comment type="caution">
    <text evidence="5">The sequence shown here is derived from an EMBL/GenBank/DDBJ whole genome shotgun (WGS) entry which is preliminary data.</text>
</comment>
<dbReference type="InterPro" id="IPR018356">
    <property type="entry name" value="Tscrpt_reg_HTH_DeoR_CS"/>
</dbReference>
<keyword evidence="1" id="KW-0805">Transcription regulation</keyword>
<dbReference type="PROSITE" id="PS51000">
    <property type="entry name" value="HTH_DEOR_2"/>
    <property type="match status" value="1"/>
</dbReference>
<protein>
    <submittedName>
        <fullName evidence="5">DNA-binding LacI/PurR family transcriptional regulator</fullName>
    </submittedName>
</protein>
<dbReference type="Proteomes" id="UP000758168">
    <property type="component" value="Unassembled WGS sequence"/>
</dbReference>
<feature type="domain" description="HTH deoR-type" evidence="4">
    <location>
        <begin position="5"/>
        <end position="60"/>
    </location>
</feature>
<evidence type="ECO:0000256" key="2">
    <source>
        <dbReference type="ARBA" id="ARBA00023125"/>
    </source>
</evidence>
<evidence type="ECO:0000256" key="3">
    <source>
        <dbReference type="ARBA" id="ARBA00023163"/>
    </source>
</evidence>
<accession>A0ABS4Z554</accession>
<dbReference type="PANTHER" id="PTHR30146:SF155">
    <property type="entry name" value="ALANINE RACEMASE"/>
    <property type="match status" value="1"/>
</dbReference>
<gene>
    <name evidence="5" type="ORF">JOF54_001100</name>
</gene>